<keyword evidence="3" id="KW-1185">Reference proteome</keyword>
<accession>A0ABR0HEB7</accession>
<feature type="signal peptide" evidence="1">
    <location>
        <begin position="1"/>
        <end position="16"/>
    </location>
</feature>
<comment type="caution">
    <text evidence="2">The sequence shown here is derived from an EMBL/GenBank/DDBJ whole genome shotgun (WGS) entry which is preliminary data.</text>
</comment>
<gene>
    <name evidence="2" type="ORF">QC763_300005</name>
</gene>
<evidence type="ECO:0000313" key="3">
    <source>
        <dbReference type="Proteomes" id="UP001326199"/>
    </source>
</evidence>
<evidence type="ECO:0000313" key="2">
    <source>
        <dbReference type="EMBL" id="KAK4666406.1"/>
    </source>
</evidence>
<proteinExistence type="predicted"/>
<sequence>MITLIVWSSVCLTLKALPWTSFHSPCQPPRLPSPLSDSQHCLPKPCPATSLWQQDVAWHQAYQQAFHRQRPSHPLILTLARDQDLAWQATPGAFGPLASALRPFNLRHRLCLAQSAIYSFT</sequence>
<dbReference type="GeneID" id="87930808"/>
<dbReference type="EMBL" id="JAFFHB010000004">
    <property type="protein sequence ID" value="KAK4666406.1"/>
    <property type="molecule type" value="Genomic_DNA"/>
</dbReference>
<evidence type="ECO:0000256" key="1">
    <source>
        <dbReference type="SAM" id="SignalP"/>
    </source>
</evidence>
<organism evidence="2 3">
    <name type="scientific">Podospora pseudopauciseta</name>
    <dbReference type="NCBI Taxonomy" id="2093780"/>
    <lineage>
        <taxon>Eukaryota</taxon>
        <taxon>Fungi</taxon>
        <taxon>Dikarya</taxon>
        <taxon>Ascomycota</taxon>
        <taxon>Pezizomycotina</taxon>
        <taxon>Sordariomycetes</taxon>
        <taxon>Sordariomycetidae</taxon>
        <taxon>Sordariales</taxon>
        <taxon>Podosporaceae</taxon>
        <taxon>Podospora</taxon>
    </lineage>
</organism>
<keyword evidence="1" id="KW-0732">Signal</keyword>
<dbReference type="RefSeq" id="XP_062766372.1">
    <property type="nucleotide sequence ID" value="XM_062910465.1"/>
</dbReference>
<feature type="chain" id="PRO_5046026263" evidence="1">
    <location>
        <begin position="17"/>
        <end position="121"/>
    </location>
</feature>
<protein>
    <submittedName>
        <fullName evidence="2">Uncharacterized protein</fullName>
    </submittedName>
</protein>
<reference evidence="2 3" key="1">
    <citation type="journal article" date="2023" name="bioRxiv">
        <title>High-quality genome assemblies of four members of thePodospora anserinaspecies complex.</title>
        <authorList>
            <person name="Ament-Velasquez S.L."/>
            <person name="Vogan A.A."/>
            <person name="Wallerman O."/>
            <person name="Hartmann F."/>
            <person name="Gautier V."/>
            <person name="Silar P."/>
            <person name="Giraud T."/>
            <person name="Johannesson H."/>
        </authorList>
    </citation>
    <scope>NUCLEOTIDE SEQUENCE [LARGE SCALE GENOMIC DNA]</scope>
    <source>
        <strain evidence="2 3">CBS 411.78</strain>
    </source>
</reference>
<dbReference type="Proteomes" id="UP001326199">
    <property type="component" value="Unassembled WGS sequence"/>
</dbReference>
<name>A0ABR0HEB7_9PEZI</name>